<dbReference type="PRINTS" id="PR00249">
    <property type="entry name" value="GPCRSECRETIN"/>
</dbReference>
<reference evidence="15" key="3">
    <citation type="submission" date="2021-02" db="UniProtKB">
        <authorList>
            <consortium name="EnsemblMetazoa"/>
        </authorList>
    </citation>
    <scope>IDENTIFICATION</scope>
    <source>
        <strain evidence="15">USDA</strain>
    </source>
</reference>
<dbReference type="Pfam" id="PF02793">
    <property type="entry name" value="HRM"/>
    <property type="match status" value="1"/>
</dbReference>
<sequence length="435" mass="50614">MKNFLFFTFLLPIVHPQGTPFKNENLCRTRNDIYLPYDEFNMDSCVLCYRFMSNYSFKENSPLDLSVIETIMKNHSSYQDLMENETILKSFINSVAVNKWKECCKSASDCCTSMIANKTQKVENWCPRTWDGWLCWPDIKPGNQERKLCPNYVLTNMENCTNSFALKTCEKNGKWAHHPFDKNNEWTNYTPCSAKPMIEKRMYVTIGSYALSVIALVPALIIFQKFRSLRCHRIILHKNLFASLLFHCSTQIAFNSEFILDDLSGNSRISKNELSCKALLVATKYFRLTNYFWMFCEGFYLHRQIVNVFAEEASLTIFYIIVPIIPVAIFIAFRKAIHDTDCWALPSDYIDWALHLPSVKATLVLVPLFGIHFLFTLYRQKSVCSSIEGAYAYIRSTFDGLQGFLVAVIFCYVNSEFVFYNTDVTLLIYKENLYM</sequence>
<dbReference type="RefSeq" id="XP_002422807.1">
    <property type="nucleotide sequence ID" value="XM_002422762.1"/>
</dbReference>
<proteinExistence type="inferred from homology"/>
<dbReference type="PROSITE" id="PS50261">
    <property type="entry name" value="G_PROTEIN_RECEP_F2_4"/>
    <property type="match status" value="1"/>
</dbReference>
<dbReference type="GO" id="GO:0005886">
    <property type="term" value="C:plasma membrane"/>
    <property type="evidence" value="ECO:0007669"/>
    <property type="project" value="UniProtKB-SubCell"/>
</dbReference>
<dbReference type="InterPro" id="IPR001879">
    <property type="entry name" value="GPCR_2_extracellular_dom"/>
</dbReference>
<dbReference type="InterPro" id="IPR050332">
    <property type="entry name" value="GPCR_2"/>
</dbReference>
<dbReference type="eggNOG" id="KOG4564">
    <property type="taxonomic scope" value="Eukaryota"/>
</dbReference>
<evidence type="ECO:0000259" key="13">
    <source>
        <dbReference type="PROSITE" id="PS50261"/>
    </source>
</evidence>
<dbReference type="PANTHER" id="PTHR45620:SF42">
    <property type="entry name" value="G-PROTEIN COUPLED RECEPTOR SEB-2"/>
    <property type="match status" value="1"/>
</dbReference>
<dbReference type="EnsemblMetazoa" id="PHUM015970-RA">
    <property type="protein sequence ID" value="PHUM015970-PA"/>
    <property type="gene ID" value="PHUM015970"/>
</dbReference>
<evidence type="ECO:0000313" key="16">
    <source>
        <dbReference type="Proteomes" id="UP000009046"/>
    </source>
</evidence>
<evidence type="ECO:0000259" key="12">
    <source>
        <dbReference type="PROSITE" id="PS50227"/>
    </source>
</evidence>
<dbReference type="Pfam" id="PF00002">
    <property type="entry name" value="7tm_2"/>
    <property type="match status" value="1"/>
</dbReference>
<evidence type="ECO:0000256" key="11">
    <source>
        <dbReference type="SAM" id="SignalP"/>
    </source>
</evidence>
<dbReference type="InParanoid" id="E0V9L3"/>
<evidence type="ECO:0000256" key="2">
    <source>
        <dbReference type="ARBA" id="ARBA00005314"/>
    </source>
</evidence>
<feature type="transmembrane region" description="Helical" evidence="10">
    <location>
        <begin position="353"/>
        <end position="375"/>
    </location>
</feature>
<dbReference type="OMA" id="ARECCRE"/>
<feature type="chain" id="PRO_5011412305" evidence="11">
    <location>
        <begin position="17"/>
        <end position="435"/>
    </location>
</feature>
<feature type="transmembrane region" description="Helical" evidence="10">
    <location>
        <begin position="313"/>
        <end position="333"/>
    </location>
</feature>
<dbReference type="CTD" id="8233768"/>
<dbReference type="InterPro" id="IPR036445">
    <property type="entry name" value="GPCR_2_extracell_dom_sf"/>
</dbReference>
<evidence type="ECO:0000256" key="10">
    <source>
        <dbReference type="SAM" id="Phobius"/>
    </source>
</evidence>
<name>E0V9L3_PEDHC</name>
<dbReference type="GeneID" id="8233768"/>
<dbReference type="AlphaFoldDB" id="E0V9L3"/>
<evidence type="ECO:0000256" key="7">
    <source>
        <dbReference type="ARBA" id="ARBA00023136"/>
    </source>
</evidence>
<dbReference type="PROSITE" id="PS50227">
    <property type="entry name" value="G_PROTEIN_RECEP_F2_3"/>
    <property type="match status" value="1"/>
</dbReference>
<dbReference type="SMART" id="SM00008">
    <property type="entry name" value="HormR"/>
    <property type="match status" value="1"/>
</dbReference>
<dbReference type="STRING" id="121224.E0V9L3"/>
<keyword evidence="11" id="KW-0732">Signal</keyword>
<keyword evidence="3" id="KW-1003">Cell membrane</keyword>
<evidence type="ECO:0000313" key="14">
    <source>
        <dbReference type="EMBL" id="EEB10069.1"/>
    </source>
</evidence>
<dbReference type="VEuPathDB" id="VectorBase:PHUM015970"/>
<evidence type="ECO:0000256" key="9">
    <source>
        <dbReference type="ARBA" id="ARBA00023224"/>
    </source>
</evidence>
<dbReference type="InterPro" id="IPR017981">
    <property type="entry name" value="GPCR_2-like_7TM"/>
</dbReference>
<evidence type="ECO:0000256" key="8">
    <source>
        <dbReference type="ARBA" id="ARBA00023170"/>
    </source>
</evidence>
<dbReference type="Gene3D" id="4.10.1240.10">
    <property type="entry name" value="GPCR, family 2, extracellular hormone receptor domain"/>
    <property type="match status" value="1"/>
</dbReference>
<evidence type="ECO:0000256" key="3">
    <source>
        <dbReference type="ARBA" id="ARBA00022475"/>
    </source>
</evidence>
<dbReference type="EMBL" id="AAZO01000188">
    <property type="status" value="NOT_ANNOTATED_CDS"/>
    <property type="molecule type" value="Genomic_DNA"/>
</dbReference>
<reference evidence="14" key="2">
    <citation type="submission" date="2007-04" db="EMBL/GenBank/DDBJ databases">
        <title>The genome of the human body louse.</title>
        <authorList>
            <consortium name="The Human Body Louse Genome Consortium"/>
            <person name="Kirkness E."/>
            <person name="Walenz B."/>
            <person name="Hass B."/>
            <person name="Bruggner R."/>
            <person name="Strausberg R."/>
        </authorList>
    </citation>
    <scope>NUCLEOTIDE SEQUENCE</scope>
    <source>
        <strain evidence="14">USDA</strain>
    </source>
</reference>
<evidence type="ECO:0000256" key="6">
    <source>
        <dbReference type="ARBA" id="ARBA00023040"/>
    </source>
</evidence>
<dbReference type="GO" id="GO:0008528">
    <property type="term" value="F:G protein-coupled peptide receptor activity"/>
    <property type="evidence" value="ECO:0007669"/>
    <property type="project" value="TreeGrafter"/>
</dbReference>
<evidence type="ECO:0000256" key="5">
    <source>
        <dbReference type="ARBA" id="ARBA00022989"/>
    </source>
</evidence>
<accession>E0V9L3</accession>
<evidence type="ECO:0000256" key="1">
    <source>
        <dbReference type="ARBA" id="ARBA00004651"/>
    </source>
</evidence>
<comment type="similarity">
    <text evidence="2">Belongs to the G-protein coupled receptor 2 family.</text>
</comment>
<feature type="domain" description="G-protein coupled receptors family 2 profile 2" evidence="13">
    <location>
        <begin position="201"/>
        <end position="379"/>
    </location>
</feature>
<dbReference type="GO" id="GO:0007166">
    <property type="term" value="P:cell surface receptor signaling pathway"/>
    <property type="evidence" value="ECO:0007669"/>
    <property type="project" value="InterPro"/>
</dbReference>
<comment type="subcellular location">
    <subcellularLocation>
        <location evidence="1">Cell membrane</location>
        <topology evidence="1">Multi-pass membrane protein</topology>
    </subcellularLocation>
</comment>
<dbReference type="PANTHER" id="PTHR45620">
    <property type="entry name" value="PDF RECEPTOR-LIKE PROTEIN-RELATED"/>
    <property type="match status" value="1"/>
</dbReference>
<keyword evidence="7 10" id="KW-0472">Membrane</keyword>
<dbReference type="HOGENOM" id="CLU_002753_4_2_1"/>
<keyword evidence="9" id="KW-0807">Transducer</keyword>
<protein>
    <submittedName>
        <fullName evidence="14 15">Class B secretin-like G-protein coupled receptor GPRcal3, putative</fullName>
    </submittedName>
</protein>
<dbReference type="OrthoDB" id="6160250at2759"/>
<evidence type="ECO:0000256" key="4">
    <source>
        <dbReference type="ARBA" id="ARBA00022692"/>
    </source>
</evidence>
<reference evidence="14" key="1">
    <citation type="submission" date="2007-04" db="EMBL/GenBank/DDBJ databases">
        <title>Annotation of Pediculus humanus corporis strain USDA.</title>
        <authorList>
            <person name="Kirkness E."/>
            <person name="Hannick L."/>
            <person name="Hass B."/>
            <person name="Bruggner R."/>
            <person name="Lawson D."/>
            <person name="Bidwell S."/>
            <person name="Joardar V."/>
            <person name="Caler E."/>
            <person name="Walenz B."/>
            <person name="Inman J."/>
            <person name="Schobel S."/>
            <person name="Galinsky K."/>
            <person name="Amedeo P."/>
            <person name="Strausberg R."/>
        </authorList>
    </citation>
    <scope>NUCLEOTIDE SEQUENCE</scope>
    <source>
        <strain evidence="14">USDA</strain>
    </source>
</reference>
<dbReference type="GO" id="GO:0007188">
    <property type="term" value="P:adenylate cyclase-modulating G protein-coupled receptor signaling pathway"/>
    <property type="evidence" value="ECO:0007669"/>
    <property type="project" value="TreeGrafter"/>
</dbReference>
<feature type="signal peptide" evidence="11">
    <location>
        <begin position="1"/>
        <end position="16"/>
    </location>
</feature>
<dbReference type="InterPro" id="IPR000832">
    <property type="entry name" value="GPCR_2_secretin-like"/>
</dbReference>
<keyword evidence="16" id="KW-1185">Reference proteome</keyword>
<dbReference type="SUPFAM" id="SSF111418">
    <property type="entry name" value="Hormone receptor domain"/>
    <property type="match status" value="1"/>
</dbReference>
<dbReference type="Proteomes" id="UP000009046">
    <property type="component" value="Unassembled WGS sequence"/>
</dbReference>
<dbReference type="EMBL" id="DS234994">
    <property type="protein sequence ID" value="EEB10069.1"/>
    <property type="molecule type" value="Genomic_DNA"/>
</dbReference>
<dbReference type="Gene3D" id="1.20.1070.10">
    <property type="entry name" value="Rhodopsin 7-helix transmembrane proteins"/>
    <property type="match status" value="2"/>
</dbReference>
<feature type="transmembrane region" description="Helical" evidence="10">
    <location>
        <begin position="202"/>
        <end position="223"/>
    </location>
</feature>
<organism>
    <name type="scientific">Pediculus humanus subsp. corporis</name>
    <name type="common">Body louse</name>
    <dbReference type="NCBI Taxonomy" id="121224"/>
    <lineage>
        <taxon>Eukaryota</taxon>
        <taxon>Metazoa</taxon>
        <taxon>Ecdysozoa</taxon>
        <taxon>Arthropoda</taxon>
        <taxon>Hexapoda</taxon>
        <taxon>Insecta</taxon>
        <taxon>Pterygota</taxon>
        <taxon>Neoptera</taxon>
        <taxon>Paraneoptera</taxon>
        <taxon>Psocodea</taxon>
        <taxon>Troctomorpha</taxon>
        <taxon>Phthiraptera</taxon>
        <taxon>Anoplura</taxon>
        <taxon>Pediculidae</taxon>
        <taxon>Pediculus</taxon>
    </lineage>
</organism>
<evidence type="ECO:0000313" key="15">
    <source>
        <dbReference type="EnsemblMetazoa" id="PHUM015970-PA"/>
    </source>
</evidence>
<keyword evidence="5 10" id="KW-1133">Transmembrane helix</keyword>
<keyword evidence="8 14" id="KW-0675">Receptor</keyword>
<keyword evidence="6" id="KW-0297">G-protein coupled receptor</keyword>
<dbReference type="KEGG" id="phu:Phum_PHUM015970"/>
<gene>
    <name evidence="15" type="primary">8233768</name>
    <name evidence="14" type="ORF">Phum_PHUM015970</name>
</gene>
<feature type="domain" description="G-protein coupled receptors family 2 profile 1" evidence="12">
    <location>
        <begin position="110"/>
        <end position="196"/>
    </location>
</feature>
<keyword evidence="4 10" id="KW-0812">Transmembrane</keyword>